<protein>
    <submittedName>
        <fullName evidence="2">LANO_0C06854g1_1</fullName>
    </submittedName>
</protein>
<dbReference type="AlphaFoldDB" id="A0A1G4J897"/>
<dbReference type="InterPro" id="IPR021264">
    <property type="entry name" value="AFUB_079030/YDR124W-like"/>
</dbReference>
<feature type="domain" description="Subtelomeric hrmA-associated cluster protein AFUB-079030/YDR124W-like helical bundle" evidence="1">
    <location>
        <begin position="77"/>
        <end position="198"/>
    </location>
</feature>
<organism evidence="2 3">
    <name type="scientific">Lachancea nothofagi CBS 11611</name>
    <dbReference type="NCBI Taxonomy" id="1266666"/>
    <lineage>
        <taxon>Eukaryota</taxon>
        <taxon>Fungi</taxon>
        <taxon>Dikarya</taxon>
        <taxon>Ascomycota</taxon>
        <taxon>Saccharomycotina</taxon>
        <taxon>Saccharomycetes</taxon>
        <taxon>Saccharomycetales</taxon>
        <taxon>Saccharomycetaceae</taxon>
        <taxon>Lachancea</taxon>
    </lineage>
</organism>
<gene>
    <name evidence="2" type="ORF">LANO_0C06854G</name>
</gene>
<dbReference type="InterPro" id="IPR047092">
    <property type="entry name" value="AFUB_07903/YDR124W-like_hel"/>
</dbReference>
<dbReference type="EMBL" id="LT598446">
    <property type="protein sequence ID" value="SCU86134.1"/>
    <property type="molecule type" value="Genomic_DNA"/>
</dbReference>
<evidence type="ECO:0000313" key="3">
    <source>
        <dbReference type="Proteomes" id="UP000189911"/>
    </source>
</evidence>
<proteinExistence type="predicted"/>
<reference evidence="3" key="1">
    <citation type="submission" date="2016-03" db="EMBL/GenBank/DDBJ databases">
        <authorList>
            <person name="Devillers Hugo."/>
        </authorList>
    </citation>
    <scope>NUCLEOTIDE SEQUENCE [LARGE SCALE GENOMIC DNA]</scope>
</reference>
<accession>A0A1G4J897</accession>
<dbReference type="Pfam" id="PF11001">
    <property type="entry name" value="AFUB_07903_YDR124W_hel"/>
    <property type="match status" value="1"/>
</dbReference>
<keyword evidence="3" id="KW-1185">Reference proteome</keyword>
<dbReference type="Proteomes" id="UP000189911">
    <property type="component" value="Chromosome C"/>
</dbReference>
<name>A0A1G4J897_9SACH</name>
<sequence>MEALFKSLESMEKEGYGFALLLEDSSATSRFYSSRAMDEGLQLMLLEKSCSSNRQEQRPGAAKHEKNEPKTTYVLDLGNGQEVEQYFKNVFSMLRQLQCKAIAKAWIKVVEPKKKSRFPYMNGDLSKPYWWPSDVEHREPDHLRKPQRIRLMAAILSQLVPQRNDFKLLHTLKKSTMSMQFAKNSHHQNALDDAYKVCAALCLGQSTATALDLRGMSTKMPSKQPVPKNHVKMDPALEQFTLAGLSPESLTNDSRPGSKTFPYFCEHPKDTLASAITQFSNIHTELSLNNSLFGELGVSSSNCDAELTFSSETVSPRYFQNIN</sequence>
<dbReference type="PANTHER" id="PTHR36102">
    <property type="entry name" value="CHROMOSOME 10, WHOLE GENOME SHOTGUN SEQUENCE"/>
    <property type="match status" value="1"/>
</dbReference>
<dbReference type="OrthoDB" id="5338458at2759"/>
<evidence type="ECO:0000259" key="1">
    <source>
        <dbReference type="Pfam" id="PF11001"/>
    </source>
</evidence>
<evidence type="ECO:0000313" key="2">
    <source>
        <dbReference type="EMBL" id="SCU86134.1"/>
    </source>
</evidence>
<dbReference type="PANTHER" id="PTHR36102:SF1">
    <property type="entry name" value="YDR124W-LIKE HELICAL BUNDLE DOMAIN-CONTAINING PROTEIN"/>
    <property type="match status" value="1"/>
</dbReference>